<dbReference type="AlphaFoldDB" id="A0A059W267"/>
<sequence>MTHYAFPDDLVQAQSAWYAAYQQLAAEDSAVRATVLRRRLQRLSVQIATHPYWADIPDQAPAARIALKEMRWAEEQS</sequence>
<proteinExistence type="predicted"/>
<reference evidence="1 2" key="1">
    <citation type="journal article" date="2019" name="Microbiol. Resour. Announc.">
        <title>Draft Genome Sequence of the Most Traditional epsilon-Poly-l-Lysine Producer, Streptomyces albulus NBRC14147.</title>
        <authorList>
            <person name="Yamanaka K."/>
            <person name="Hamano Y."/>
        </authorList>
    </citation>
    <scope>NUCLEOTIDE SEQUENCE [LARGE SCALE GENOMIC DNA]</scope>
    <source>
        <strain evidence="1 2">NBRC 14147</strain>
    </source>
</reference>
<comment type="caution">
    <text evidence="1">The sequence shown here is derived from an EMBL/GenBank/DDBJ whole genome shotgun (WGS) entry which is preliminary data.</text>
</comment>
<accession>A0A059W267</accession>
<evidence type="ECO:0000313" key="2">
    <source>
        <dbReference type="Proteomes" id="UP000288351"/>
    </source>
</evidence>
<dbReference type="EMBL" id="BHXC01000006">
    <property type="protein sequence ID" value="GCB89616.1"/>
    <property type="molecule type" value="Genomic_DNA"/>
</dbReference>
<organism evidence="1 2">
    <name type="scientific">Streptomyces noursei</name>
    <name type="common">Streptomyces albulus</name>
    <dbReference type="NCBI Taxonomy" id="1971"/>
    <lineage>
        <taxon>Bacteria</taxon>
        <taxon>Bacillati</taxon>
        <taxon>Actinomycetota</taxon>
        <taxon>Actinomycetes</taxon>
        <taxon>Kitasatosporales</taxon>
        <taxon>Streptomycetaceae</taxon>
        <taxon>Streptomyces</taxon>
    </lineage>
</organism>
<dbReference type="RefSeq" id="WP_016575786.1">
    <property type="nucleotide sequence ID" value="NZ_BHXC01000006.1"/>
</dbReference>
<dbReference type="Proteomes" id="UP000288351">
    <property type="component" value="Unassembled WGS sequence"/>
</dbReference>
<dbReference type="eggNOG" id="ENOG5031SAH">
    <property type="taxonomic scope" value="Bacteria"/>
</dbReference>
<gene>
    <name evidence="1" type="ORF">SALB_02304</name>
</gene>
<name>A0A059W267_STRNR</name>
<evidence type="ECO:0000313" key="1">
    <source>
        <dbReference type="EMBL" id="GCB89616.1"/>
    </source>
</evidence>
<protein>
    <submittedName>
        <fullName evidence="1">Uncharacterized protein</fullName>
    </submittedName>
</protein>